<evidence type="ECO:0008006" key="4">
    <source>
        <dbReference type="Google" id="ProtNLM"/>
    </source>
</evidence>
<keyword evidence="1" id="KW-0812">Transmembrane</keyword>
<proteinExistence type="predicted"/>
<reference evidence="3" key="1">
    <citation type="journal article" date="2018" name="Nat. Plants">
        <title>Whole-genome landscape of Medicago truncatula symbiotic genes.</title>
        <authorList>
            <person name="Pecrix Y."/>
            <person name="Staton S.E."/>
            <person name="Sallet E."/>
            <person name="Lelandais-Briere C."/>
            <person name="Moreau S."/>
            <person name="Carrere S."/>
            <person name="Blein T."/>
            <person name="Jardinaud M.F."/>
            <person name="Latrasse D."/>
            <person name="Zouine M."/>
            <person name="Zahm M."/>
            <person name="Kreplak J."/>
            <person name="Mayjonade B."/>
            <person name="Satge C."/>
            <person name="Perez M."/>
            <person name="Cauet S."/>
            <person name="Marande W."/>
            <person name="Chantry-Darmon C."/>
            <person name="Lopez-Roques C."/>
            <person name="Bouchez O."/>
            <person name="Berard A."/>
            <person name="Debelle F."/>
            <person name="Munos S."/>
            <person name="Bendahmane A."/>
            <person name="Berges H."/>
            <person name="Niebel A."/>
            <person name="Buitink J."/>
            <person name="Frugier F."/>
            <person name="Benhamed M."/>
            <person name="Crespi M."/>
            <person name="Gouzy J."/>
            <person name="Gamas P."/>
        </authorList>
    </citation>
    <scope>NUCLEOTIDE SEQUENCE [LARGE SCALE GENOMIC DNA]</scope>
    <source>
        <strain evidence="3">cv. Jemalong A17</strain>
    </source>
</reference>
<name>A0A396J947_MEDTR</name>
<dbReference type="EMBL" id="PSQE01000002">
    <property type="protein sequence ID" value="RHN73121.1"/>
    <property type="molecule type" value="Genomic_DNA"/>
</dbReference>
<dbReference type="Gramene" id="rna8904">
    <property type="protein sequence ID" value="RHN73121.1"/>
    <property type="gene ID" value="gene8904"/>
</dbReference>
<keyword evidence="1" id="KW-0472">Membrane</keyword>
<evidence type="ECO:0000256" key="1">
    <source>
        <dbReference type="SAM" id="Phobius"/>
    </source>
</evidence>
<accession>A0A396J947</accession>
<protein>
    <recommendedName>
        <fullName evidence="4">Transmembrane protein</fullName>
    </recommendedName>
</protein>
<evidence type="ECO:0000313" key="2">
    <source>
        <dbReference type="EMBL" id="RHN73121.1"/>
    </source>
</evidence>
<evidence type="ECO:0000313" key="3">
    <source>
        <dbReference type="Proteomes" id="UP000265566"/>
    </source>
</evidence>
<feature type="transmembrane region" description="Helical" evidence="1">
    <location>
        <begin position="34"/>
        <end position="52"/>
    </location>
</feature>
<keyword evidence="1" id="KW-1133">Transmembrane helix</keyword>
<organism evidence="2 3">
    <name type="scientific">Medicago truncatula</name>
    <name type="common">Barrel medic</name>
    <name type="synonym">Medicago tribuloides</name>
    <dbReference type="NCBI Taxonomy" id="3880"/>
    <lineage>
        <taxon>Eukaryota</taxon>
        <taxon>Viridiplantae</taxon>
        <taxon>Streptophyta</taxon>
        <taxon>Embryophyta</taxon>
        <taxon>Tracheophyta</taxon>
        <taxon>Spermatophyta</taxon>
        <taxon>Magnoliopsida</taxon>
        <taxon>eudicotyledons</taxon>
        <taxon>Gunneridae</taxon>
        <taxon>Pentapetalae</taxon>
        <taxon>rosids</taxon>
        <taxon>fabids</taxon>
        <taxon>Fabales</taxon>
        <taxon>Fabaceae</taxon>
        <taxon>Papilionoideae</taxon>
        <taxon>50 kb inversion clade</taxon>
        <taxon>NPAAA clade</taxon>
        <taxon>Hologalegina</taxon>
        <taxon>IRL clade</taxon>
        <taxon>Trifolieae</taxon>
        <taxon>Medicago</taxon>
    </lineage>
</organism>
<dbReference type="AlphaFoldDB" id="A0A396J947"/>
<dbReference type="Proteomes" id="UP000265566">
    <property type="component" value="Chromosome 2"/>
</dbReference>
<comment type="caution">
    <text evidence="2">The sequence shown here is derived from an EMBL/GenBank/DDBJ whole genome shotgun (WGS) entry which is preliminary data.</text>
</comment>
<sequence length="55" mass="6648">MTFDCEIYEQATRYVLPKFYKYHSSPSHKPTSQAKLVVFILYISLFIFFLYIDPF</sequence>
<gene>
    <name evidence="2" type="ORF">MtrunA17_Chr2g0295101</name>
</gene>